<feature type="transmembrane region" description="Helical" evidence="6">
    <location>
        <begin position="224"/>
        <end position="243"/>
    </location>
</feature>
<dbReference type="InterPro" id="IPR050638">
    <property type="entry name" value="AA-Vitamin_Transporters"/>
</dbReference>
<sequence length="302" mass="31533">MERKASMDAAGAALLLGCALLFGLNNVTIKVANGGFQPLFQAGLRSLGAVVLIGLWMRLRGIPLPGAGVYRRGGVLIGLFFTAEFVCLYIALDLTTVARASIIFYSMPVWLALAAHALLPGERLTMVRLAGLGLAMAGVAWALLDRPGGPEGEGPSLLGDVLALIAAMCWAGIPLVIRLTGLSRERAETQLFCQLAVSVPLFLGLSLLGGPLLRDPQFVHVASVVYQFAVVASGVFLVWFWLISIYPASAVASFSFVTPVASVALGWALLDEPVGPGVLGALALVAAGLFFINRPAPAPKAA</sequence>
<evidence type="ECO:0000313" key="9">
    <source>
        <dbReference type="Proteomes" id="UP000253370"/>
    </source>
</evidence>
<comment type="subcellular location">
    <subcellularLocation>
        <location evidence="1">Membrane</location>
        <topology evidence="1">Multi-pass membrane protein</topology>
    </subcellularLocation>
</comment>
<feature type="transmembrane region" description="Helical" evidence="6">
    <location>
        <begin position="274"/>
        <end position="292"/>
    </location>
</feature>
<feature type="domain" description="EamA" evidence="7">
    <location>
        <begin position="11"/>
        <end position="142"/>
    </location>
</feature>
<evidence type="ECO:0000259" key="7">
    <source>
        <dbReference type="Pfam" id="PF00892"/>
    </source>
</evidence>
<reference evidence="8 9" key="1">
    <citation type="submission" date="2018-07" db="EMBL/GenBank/DDBJ databases">
        <title>Rhodosalinus sp. strain E84T genomic sequence and assembly.</title>
        <authorList>
            <person name="Liu Z.-W."/>
            <person name="Lu D.-C."/>
        </authorList>
    </citation>
    <scope>NUCLEOTIDE SEQUENCE [LARGE SCALE GENOMIC DNA]</scope>
    <source>
        <strain evidence="8 9">E84</strain>
    </source>
</reference>
<organism evidence="8 9">
    <name type="scientific">Rhodosalinus halophilus</name>
    <dbReference type="NCBI Taxonomy" id="2259333"/>
    <lineage>
        <taxon>Bacteria</taxon>
        <taxon>Pseudomonadati</taxon>
        <taxon>Pseudomonadota</taxon>
        <taxon>Alphaproteobacteria</taxon>
        <taxon>Rhodobacterales</taxon>
        <taxon>Paracoccaceae</taxon>
        <taxon>Rhodosalinus</taxon>
    </lineage>
</organism>
<dbReference type="PANTHER" id="PTHR32322:SF2">
    <property type="entry name" value="EAMA DOMAIN-CONTAINING PROTEIN"/>
    <property type="match status" value="1"/>
</dbReference>
<dbReference type="SUPFAM" id="SSF103481">
    <property type="entry name" value="Multidrug resistance efflux transporter EmrE"/>
    <property type="match status" value="2"/>
</dbReference>
<dbReference type="GO" id="GO:0016020">
    <property type="term" value="C:membrane"/>
    <property type="evidence" value="ECO:0007669"/>
    <property type="project" value="UniProtKB-SubCell"/>
</dbReference>
<protein>
    <submittedName>
        <fullName evidence="8">EamA/RhaT family transporter</fullName>
    </submittedName>
</protein>
<keyword evidence="9" id="KW-1185">Reference proteome</keyword>
<evidence type="ECO:0000256" key="4">
    <source>
        <dbReference type="ARBA" id="ARBA00022989"/>
    </source>
</evidence>
<dbReference type="EMBL" id="QNTQ01000001">
    <property type="protein sequence ID" value="RBI87742.1"/>
    <property type="molecule type" value="Genomic_DNA"/>
</dbReference>
<dbReference type="InterPro" id="IPR037185">
    <property type="entry name" value="EmrE-like"/>
</dbReference>
<comment type="similarity">
    <text evidence="2">Belongs to the EamA transporter family.</text>
</comment>
<gene>
    <name evidence="8" type="ORF">DRV85_01060</name>
</gene>
<feature type="transmembrane region" description="Helical" evidence="6">
    <location>
        <begin position="250"/>
        <end position="268"/>
    </location>
</feature>
<dbReference type="PANTHER" id="PTHR32322">
    <property type="entry name" value="INNER MEMBRANE TRANSPORTER"/>
    <property type="match status" value="1"/>
</dbReference>
<evidence type="ECO:0000256" key="6">
    <source>
        <dbReference type="SAM" id="Phobius"/>
    </source>
</evidence>
<dbReference type="RefSeq" id="WP_113287764.1">
    <property type="nucleotide sequence ID" value="NZ_QNTQ01000001.1"/>
</dbReference>
<feature type="transmembrane region" description="Helical" evidence="6">
    <location>
        <begin position="98"/>
        <end position="119"/>
    </location>
</feature>
<dbReference type="InterPro" id="IPR000620">
    <property type="entry name" value="EamA_dom"/>
</dbReference>
<keyword evidence="5 6" id="KW-0472">Membrane</keyword>
<accession>A0A365UEE1</accession>
<proteinExistence type="inferred from homology"/>
<dbReference type="Pfam" id="PF00892">
    <property type="entry name" value="EamA"/>
    <property type="match status" value="2"/>
</dbReference>
<feature type="transmembrane region" description="Helical" evidence="6">
    <location>
        <begin position="191"/>
        <end position="212"/>
    </location>
</feature>
<dbReference type="Proteomes" id="UP000253370">
    <property type="component" value="Unassembled WGS sequence"/>
</dbReference>
<evidence type="ECO:0000256" key="1">
    <source>
        <dbReference type="ARBA" id="ARBA00004141"/>
    </source>
</evidence>
<feature type="transmembrane region" description="Helical" evidence="6">
    <location>
        <begin position="69"/>
        <end position="92"/>
    </location>
</feature>
<keyword evidence="3 6" id="KW-0812">Transmembrane</keyword>
<dbReference type="AlphaFoldDB" id="A0A365UEE1"/>
<comment type="caution">
    <text evidence="8">The sequence shown here is derived from an EMBL/GenBank/DDBJ whole genome shotgun (WGS) entry which is preliminary data.</text>
</comment>
<name>A0A365UEE1_9RHOB</name>
<evidence type="ECO:0000313" key="8">
    <source>
        <dbReference type="EMBL" id="RBI87742.1"/>
    </source>
</evidence>
<evidence type="ECO:0000256" key="5">
    <source>
        <dbReference type="ARBA" id="ARBA00023136"/>
    </source>
</evidence>
<feature type="transmembrane region" description="Helical" evidence="6">
    <location>
        <begin position="126"/>
        <end position="144"/>
    </location>
</feature>
<feature type="transmembrane region" description="Helical" evidence="6">
    <location>
        <begin position="39"/>
        <end position="57"/>
    </location>
</feature>
<evidence type="ECO:0000256" key="2">
    <source>
        <dbReference type="ARBA" id="ARBA00007362"/>
    </source>
</evidence>
<evidence type="ECO:0000256" key="3">
    <source>
        <dbReference type="ARBA" id="ARBA00022692"/>
    </source>
</evidence>
<feature type="transmembrane region" description="Helical" evidence="6">
    <location>
        <begin position="156"/>
        <end position="179"/>
    </location>
</feature>
<dbReference type="OrthoDB" id="184388at2"/>
<keyword evidence="4 6" id="KW-1133">Transmembrane helix</keyword>
<feature type="domain" description="EamA" evidence="7">
    <location>
        <begin position="158"/>
        <end position="293"/>
    </location>
</feature>